<dbReference type="Proteomes" id="UP000543579">
    <property type="component" value="Unassembled WGS sequence"/>
</dbReference>
<dbReference type="RefSeq" id="WP_183419683.1">
    <property type="nucleotide sequence ID" value="NZ_JACHXY010000002.1"/>
</dbReference>
<evidence type="ECO:0000313" key="1">
    <source>
        <dbReference type="EMBL" id="MBB3158228.1"/>
    </source>
</evidence>
<reference evidence="1 2" key="1">
    <citation type="submission" date="2020-08" db="EMBL/GenBank/DDBJ databases">
        <title>Genomic Encyclopedia of Type Strains, Phase III (KMG-III): the genomes of soil and plant-associated and newly described type strains.</title>
        <authorList>
            <person name="Whitman W."/>
        </authorList>
    </citation>
    <scope>NUCLEOTIDE SEQUENCE [LARGE SCALE GENOMIC DNA]</scope>
    <source>
        <strain evidence="1 2">CECT 8356</strain>
    </source>
</reference>
<accession>A0A7W5GG48</accession>
<dbReference type="AlphaFoldDB" id="A0A7W5GG48"/>
<sequence>MTNPTTGRFYGRGKTEPVPFPAYRCKATATDQREHAPLSTLTHMCRTEVDHGGDHTCICGLTWAPVAKVGAP</sequence>
<evidence type="ECO:0000313" key="2">
    <source>
        <dbReference type="Proteomes" id="UP000543579"/>
    </source>
</evidence>
<comment type="caution">
    <text evidence="1">The sequence shown here is derived from an EMBL/GenBank/DDBJ whole genome shotgun (WGS) entry which is preliminary data.</text>
</comment>
<proteinExistence type="predicted"/>
<name>A0A7W5GG48_9MICO</name>
<dbReference type="EMBL" id="JACHXY010000002">
    <property type="protein sequence ID" value="MBB3158228.1"/>
    <property type="molecule type" value="Genomic_DNA"/>
</dbReference>
<protein>
    <submittedName>
        <fullName evidence="1">Uncharacterized protein</fullName>
    </submittedName>
</protein>
<organism evidence="1 2">
    <name type="scientific">Microbacterium proteolyticum</name>
    <dbReference type="NCBI Taxonomy" id="1572644"/>
    <lineage>
        <taxon>Bacteria</taxon>
        <taxon>Bacillati</taxon>
        <taxon>Actinomycetota</taxon>
        <taxon>Actinomycetes</taxon>
        <taxon>Micrococcales</taxon>
        <taxon>Microbacteriaceae</taxon>
        <taxon>Microbacterium</taxon>
    </lineage>
</organism>
<gene>
    <name evidence="1" type="ORF">FHS07_001924</name>
</gene>